<gene>
    <name evidence="1" type="ORF">UFOVP233_73</name>
</gene>
<evidence type="ECO:0000313" key="1">
    <source>
        <dbReference type="EMBL" id="CAB5220427.1"/>
    </source>
</evidence>
<dbReference type="Pfam" id="PF08875">
    <property type="entry name" value="DUF1833"/>
    <property type="match status" value="1"/>
</dbReference>
<accession>A0A6J7WRS1</accession>
<evidence type="ECO:0008006" key="2">
    <source>
        <dbReference type="Google" id="ProtNLM"/>
    </source>
</evidence>
<protein>
    <recommendedName>
        <fullName evidence="2">DUF1833 domain-containing protein</fullName>
    </recommendedName>
</protein>
<reference evidence="1" key="1">
    <citation type="submission" date="2020-05" db="EMBL/GenBank/DDBJ databases">
        <authorList>
            <person name="Chiriac C."/>
            <person name="Salcher M."/>
            <person name="Ghai R."/>
            <person name="Kavagutti S V."/>
        </authorList>
    </citation>
    <scope>NUCLEOTIDE SEQUENCE</scope>
</reference>
<dbReference type="InterPro" id="IPR014974">
    <property type="entry name" value="DUF1833"/>
</dbReference>
<organism evidence="1">
    <name type="scientific">uncultured Caudovirales phage</name>
    <dbReference type="NCBI Taxonomy" id="2100421"/>
    <lineage>
        <taxon>Viruses</taxon>
        <taxon>Duplodnaviria</taxon>
        <taxon>Heunggongvirae</taxon>
        <taxon>Uroviricota</taxon>
        <taxon>Caudoviricetes</taxon>
        <taxon>Peduoviridae</taxon>
        <taxon>Maltschvirus</taxon>
        <taxon>Maltschvirus maltsch</taxon>
    </lineage>
</organism>
<sequence>MRSLSSRALSSAFAAQTDEVWLVLLTITHATLSTPLRFVNDYQSLTSRGNVYLAFPFEVEFPEQDPDSAGEARLTIDNIDRQIVNTIRAISSPPEVKLEIILASQPDTVEAEFSGLVLRNVAYDALKVSGTLRFEDIMTEPVSLQMTPARFPGMF</sequence>
<proteinExistence type="predicted"/>
<name>A0A6J7WRS1_9CAUD</name>
<dbReference type="EMBL" id="LR798285">
    <property type="protein sequence ID" value="CAB5220427.1"/>
    <property type="molecule type" value="Genomic_DNA"/>
</dbReference>